<feature type="repeat" description="TPR" evidence="8">
    <location>
        <begin position="18"/>
        <end position="51"/>
    </location>
</feature>
<evidence type="ECO:0000256" key="4">
    <source>
        <dbReference type="ARBA" id="ARBA00022676"/>
    </source>
</evidence>
<keyword evidence="7 8" id="KW-0802">TPR repeat</keyword>
<name>A0A1W0A3C9_9STRA</name>
<keyword evidence="4 10" id="KW-0328">Glycosyltransferase</keyword>
<evidence type="ECO:0000256" key="6">
    <source>
        <dbReference type="ARBA" id="ARBA00022737"/>
    </source>
</evidence>
<dbReference type="AlphaFoldDB" id="A0A1W0A3C9"/>
<dbReference type="InterPro" id="IPR019734">
    <property type="entry name" value="TPR_rpt"/>
</dbReference>
<proteinExistence type="inferred from homology"/>
<feature type="domain" description="O-GlcNAc transferase C-terminal" evidence="9">
    <location>
        <begin position="313"/>
        <end position="495"/>
    </location>
</feature>
<keyword evidence="5 10" id="KW-0808">Transferase</keyword>
<evidence type="ECO:0000313" key="10">
    <source>
        <dbReference type="EMBL" id="OQS04681.1"/>
    </source>
</evidence>
<dbReference type="EC" id="2.4.1.255" evidence="3"/>
<dbReference type="InterPro" id="IPR029489">
    <property type="entry name" value="OGT/SEC/SPY_C"/>
</dbReference>
<feature type="domain" description="O-GlcNAc transferase C-terminal" evidence="9">
    <location>
        <begin position="65"/>
        <end position="291"/>
    </location>
</feature>
<reference evidence="10 11" key="1">
    <citation type="journal article" date="2014" name="Genome Biol. Evol.">
        <title>The secreted proteins of Achlya hypogyna and Thraustotheca clavata identify the ancestral oomycete secretome and reveal gene acquisitions by horizontal gene transfer.</title>
        <authorList>
            <person name="Misner I."/>
            <person name="Blouin N."/>
            <person name="Leonard G."/>
            <person name="Richards T.A."/>
            <person name="Lane C.E."/>
        </authorList>
    </citation>
    <scope>NUCLEOTIDE SEQUENCE [LARGE SCALE GENOMIC DNA]</scope>
    <source>
        <strain evidence="10 11">ATCC 34112</strain>
    </source>
</reference>
<evidence type="ECO:0000256" key="8">
    <source>
        <dbReference type="PROSITE-ProRule" id="PRU00339"/>
    </source>
</evidence>
<dbReference type="Gene3D" id="3.40.50.11380">
    <property type="match status" value="1"/>
</dbReference>
<organism evidence="10 11">
    <name type="scientific">Thraustotheca clavata</name>
    <dbReference type="NCBI Taxonomy" id="74557"/>
    <lineage>
        <taxon>Eukaryota</taxon>
        <taxon>Sar</taxon>
        <taxon>Stramenopiles</taxon>
        <taxon>Oomycota</taxon>
        <taxon>Saprolegniomycetes</taxon>
        <taxon>Saprolegniales</taxon>
        <taxon>Achlyaceae</taxon>
        <taxon>Thraustotheca</taxon>
    </lineage>
</organism>
<dbReference type="InterPro" id="IPR011990">
    <property type="entry name" value="TPR-like_helical_dom_sf"/>
</dbReference>
<dbReference type="PANTHER" id="PTHR44998:SF1">
    <property type="entry name" value="UDP-N-ACETYLGLUCOSAMINE--PEPTIDE N-ACETYLGLUCOSAMINYLTRANSFERASE 110 KDA SUBUNIT"/>
    <property type="match status" value="1"/>
</dbReference>
<dbReference type="GO" id="GO:0097363">
    <property type="term" value="F:protein O-acetylglucosaminyltransferase activity"/>
    <property type="evidence" value="ECO:0007669"/>
    <property type="project" value="UniProtKB-EC"/>
</dbReference>
<dbReference type="EMBL" id="JNBS01000573">
    <property type="protein sequence ID" value="OQS04681.1"/>
    <property type="molecule type" value="Genomic_DNA"/>
</dbReference>
<dbReference type="PROSITE" id="PS50005">
    <property type="entry name" value="TPR"/>
    <property type="match status" value="1"/>
</dbReference>
<evidence type="ECO:0000259" key="9">
    <source>
        <dbReference type="Pfam" id="PF13844"/>
    </source>
</evidence>
<evidence type="ECO:0000256" key="5">
    <source>
        <dbReference type="ARBA" id="ARBA00022679"/>
    </source>
</evidence>
<dbReference type="Gene3D" id="3.40.50.2000">
    <property type="entry name" value="Glycogen Phosphorylase B"/>
    <property type="match status" value="1"/>
</dbReference>
<evidence type="ECO:0000256" key="1">
    <source>
        <dbReference type="ARBA" id="ARBA00004922"/>
    </source>
</evidence>
<gene>
    <name evidence="10" type="ORF">THRCLA_03100</name>
</gene>
<dbReference type="Gene3D" id="1.25.40.10">
    <property type="entry name" value="Tetratricopeptide repeat domain"/>
    <property type="match status" value="1"/>
</dbReference>
<evidence type="ECO:0000313" key="11">
    <source>
        <dbReference type="Proteomes" id="UP000243217"/>
    </source>
</evidence>
<protein>
    <recommendedName>
        <fullName evidence="3">protein O-GlcNAc transferase</fullName>
        <ecNumber evidence="3">2.4.1.255</ecNumber>
    </recommendedName>
</protein>
<dbReference type="PANTHER" id="PTHR44998">
    <property type="match status" value="1"/>
</dbReference>
<keyword evidence="11" id="KW-1185">Reference proteome</keyword>
<sequence>MEAISIILQLKPSLDTLANAMLNKGEFLSDLGKLQQALYLNNQALVLMPNSTQSLIKVYLLQRQLCHWENKDDFDAKVINTAMKEIKVSRIPALRPFDATLMPISDSIKMQLAIANCKQWQQSITLVSTNTKYTTKPLKIGYMSYDYRNHPMGQLTVGAFEHHNHSDFHITAYSYGPNDASEWRQRIVDSADTFYDMQSWSDVDIANRIVNDEISVLVDLMAHTRGARVGISSLHPAPILVNFLGYPGTMGASFMDYAIVDTIVVPPMVALSTFTEKLVYLPHTYQVNDYEWTIDTCIDDCGNVAMEFGSNVSFVFCNFNTINKMEPLSFDSWMRILSRVPGSVLWLLEPSAMDIGVMKTFRMEAASRGIDPHRLVFAPRVSKREHLERLRYAHLFLDSFIYNAHSTASDMIWANLPLLTLQGDTFASRVASSLVEVSVGCIASSILVAHSMKEFEDLAVALATTHRGNLSTIRAWLAKSFILDSRLFDSAMTTSHLEESYKAMADLLPNILHIIVFPSVKNDCN</sequence>
<accession>A0A1W0A3C9</accession>
<evidence type="ECO:0000256" key="7">
    <source>
        <dbReference type="ARBA" id="ARBA00022803"/>
    </source>
</evidence>
<dbReference type="Proteomes" id="UP000243217">
    <property type="component" value="Unassembled WGS sequence"/>
</dbReference>
<evidence type="ECO:0000256" key="2">
    <source>
        <dbReference type="ARBA" id="ARBA00005386"/>
    </source>
</evidence>
<keyword evidence="6" id="KW-0677">Repeat</keyword>
<dbReference type="Pfam" id="PF13844">
    <property type="entry name" value="Glyco_transf_41"/>
    <property type="match status" value="2"/>
</dbReference>
<dbReference type="GO" id="GO:0006493">
    <property type="term" value="P:protein O-linked glycosylation"/>
    <property type="evidence" value="ECO:0007669"/>
    <property type="project" value="TreeGrafter"/>
</dbReference>
<dbReference type="STRING" id="74557.A0A1W0A3C9"/>
<dbReference type="OrthoDB" id="9991317at2759"/>
<comment type="pathway">
    <text evidence="1">Protein modification; protein glycosylation.</text>
</comment>
<comment type="similarity">
    <text evidence="2">Belongs to the glycosyltransferase 41 family. O-GlcNAc transferase subfamily.</text>
</comment>
<evidence type="ECO:0000256" key="3">
    <source>
        <dbReference type="ARBA" id="ARBA00011970"/>
    </source>
</evidence>
<comment type="caution">
    <text evidence="10">The sequence shown here is derived from an EMBL/GenBank/DDBJ whole genome shotgun (WGS) entry which is preliminary data.</text>
</comment>